<sequence>MTFRVDIEFRQSDKGGSGIVVYHGEDIGYHTGDLGNMGFGINMGNNAKSVGAGRQFSSTDFWVSQLADSPKNIIKKEELLMITKQSNNIIPVIHRLVTDEFGENYWLNGCAKYVMECLGESDYDYWFFAGLTGDIFTQHYTYTKSSDDALSSYMMEENPTRFIEDIYARCGYAATYVSNPDIRKNTEMYLQTLIAYIDKEIPVIKWGNPEGVFVGYEDYGKVLLYITGNSNQPERLALEKAIQGEALSGWIFVGEKRESRSLAQLYCEAICEIPQHLSVKTDTYCFGAEAFRLWARDIENGKFDGMTVEEFDTWAYYTNYVCVLATNGSCCYGFLDKAKELNSDFIFIDEVKKLYTRTGQIWNNDNGNDLEALGGGFNVTLEVLQNKEKRAKIIAKIRECGDCIDKIVEVIEKFTTK</sequence>
<gene>
    <name evidence="1" type="ORF">SAMN02745136_03185</name>
</gene>
<name>A0A1M6UU33_9FIRM</name>
<dbReference type="RefSeq" id="WP_073277688.1">
    <property type="nucleotide sequence ID" value="NZ_FRAC01000016.1"/>
</dbReference>
<dbReference type="AlphaFoldDB" id="A0A1M6UU33"/>
<keyword evidence="2" id="KW-1185">Reference proteome</keyword>
<evidence type="ECO:0000313" key="2">
    <source>
        <dbReference type="Proteomes" id="UP000184386"/>
    </source>
</evidence>
<dbReference type="EMBL" id="FRAC01000016">
    <property type="protein sequence ID" value="SHK72683.1"/>
    <property type="molecule type" value="Genomic_DNA"/>
</dbReference>
<organism evidence="1 2">
    <name type="scientific">Anaerocolumna jejuensis DSM 15929</name>
    <dbReference type="NCBI Taxonomy" id="1121322"/>
    <lineage>
        <taxon>Bacteria</taxon>
        <taxon>Bacillati</taxon>
        <taxon>Bacillota</taxon>
        <taxon>Clostridia</taxon>
        <taxon>Lachnospirales</taxon>
        <taxon>Lachnospiraceae</taxon>
        <taxon>Anaerocolumna</taxon>
    </lineage>
</organism>
<dbReference type="Proteomes" id="UP000184386">
    <property type="component" value="Unassembled WGS sequence"/>
</dbReference>
<accession>A0A1M6UU33</accession>
<reference evidence="1 2" key="1">
    <citation type="submission" date="2016-11" db="EMBL/GenBank/DDBJ databases">
        <authorList>
            <person name="Jaros S."/>
            <person name="Januszkiewicz K."/>
            <person name="Wedrychowicz H."/>
        </authorList>
    </citation>
    <scope>NUCLEOTIDE SEQUENCE [LARGE SCALE GENOMIC DNA]</scope>
    <source>
        <strain evidence="1 2">DSM 15929</strain>
    </source>
</reference>
<protein>
    <submittedName>
        <fullName evidence="1">Uncharacterized protein</fullName>
    </submittedName>
</protein>
<proteinExistence type="predicted"/>
<dbReference type="OrthoDB" id="2066452at2"/>
<evidence type="ECO:0000313" key="1">
    <source>
        <dbReference type="EMBL" id="SHK72683.1"/>
    </source>
</evidence>